<dbReference type="Pfam" id="PF02397">
    <property type="entry name" value="Bac_transf"/>
    <property type="match status" value="1"/>
</dbReference>
<dbReference type="GO" id="GO:0016780">
    <property type="term" value="F:phosphotransferase activity, for other substituted phosphate groups"/>
    <property type="evidence" value="ECO:0007669"/>
    <property type="project" value="TreeGrafter"/>
</dbReference>
<protein>
    <recommendedName>
        <fullName evidence="3">Bacterial sugar transferase domain-containing protein</fullName>
    </recommendedName>
</protein>
<keyword evidence="5" id="KW-1185">Reference proteome</keyword>
<evidence type="ECO:0000256" key="1">
    <source>
        <dbReference type="ARBA" id="ARBA00006464"/>
    </source>
</evidence>
<dbReference type="RefSeq" id="WP_129223607.1">
    <property type="nucleotide sequence ID" value="NZ_SDOZ01000002.1"/>
</dbReference>
<gene>
    <name evidence="4" type="ORF">ESZ91_02000</name>
</gene>
<dbReference type="EMBL" id="SDOZ01000002">
    <property type="protein sequence ID" value="RXZ61179.1"/>
    <property type="molecule type" value="Genomic_DNA"/>
</dbReference>
<evidence type="ECO:0000313" key="4">
    <source>
        <dbReference type="EMBL" id="RXZ61179.1"/>
    </source>
</evidence>
<dbReference type="OrthoDB" id="9808602at2"/>
<reference evidence="4 5" key="1">
    <citation type="journal article" date="2019" name="Gut">
        <title>Antibiotics-induced monodominance of a novel gut bacterial order.</title>
        <authorList>
            <person name="Hildebrand F."/>
            <person name="Moitinho-Silva L."/>
            <person name="Blasche S."/>
            <person name="Jahn M.T."/>
            <person name="Gossmann T.I."/>
            <person name="Heuerta-Cepas J."/>
            <person name="Hercog R."/>
            <person name="Luetge M."/>
            <person name="Bahram M."/>
            <person name="Pryszlak A."/>
            <person name="Alves R.J."/>
            <person name="Waszak S.M."/>
            <person name="Zhu A."/>
            <person name="Ye L."/>
            <person name="Costea P.I."/>
            <person name="Aalvink S."/>
            <person name="Belzer C."/>
            <person name="Forslund S.K."/>
            <person name="Sunagawa S."/>
            <person name="Hentschel U."/>
            <person name="Merten C."/>
            <person name="Patil K.R."/>
            <person name="Benes V."/>
            <person name="Bork P."/>
        </authorList>
    </citation>
    <scope>NUCLEOTIDE SEQUENCE [LARGE SCALE GENOMIC DNA]</scope>
    <source>
        <strain evidence="4 5">HDS1380</strain>
    </source>
</reference>
<dbReference type="Proteomes" id="UP000291269">
    <property type="component" value="Unassembled WGS sequence"/>
</dbReference>
<comment type="similarity">
    <text evidence="1">Belongs to the bacterial sugar transferase family.</text>
</comment>
<keyword evidence="2" id="KW-1133">Transmembrane helix</keyword>
<accession>A0A4Q2KB08</accession>
<dbReference type="PANTHER" id="PTHR30576:SF0">
    <property type="entry name" value="UNDECAPRENYL-PHOSPHATE N-ACETYLGALACTOSAMINYL 1-PHOSPHATE TRANSFERASE-RELATED"/>
    <property type="match status" value="1"/>
</dbReference>
<feature type="transmembrane region" description="Helical" evidence="2">
    <location>
        <begin position="17"/>
        <end position="36"/>
    </location>
</feature>
<evidence type="ECO:0000313" key="5">
    <source>
        <dbReference type="Proteomes" id="UP000291269"/>
    </source>
</evidence>
<dbReference type="InterPro" id="IPR003362">
    <property type="entry name" value="Bact_transf"/>
</dbReference>
<dbReference type="PANTHER" id="PTHR30576">
    <property type="entry name" value="COLANIC BIOSYNTHESIS UDP-GLUCOSE LIPID CARRIER TRANSFERASE"/>
    <property type="match status" value="1"/>
</dbReference>
<proteinExistence type="inferred from homology"/>
<feature type="transmembrane region" description="Helical" evidence="2">
    <location>
        <begin position="48"/>
        <end position="72"/>
    </location>
</feature>
<keyword evidence="2" id="KW-0812">Transmembrane</keyword>
<organism evidence="4 5">
    <name type="scientific">Candidatus Borkfalkia ceftriaxoniphila</name>
    <dbReference type="NCBI Taxonomy" id="2508949"/>
    <lineage>
        <taxon>Bacteria</taxon>
        <taxon>Bacillati</taxon>
        <taxon>Bacillota</taxon>
        <taxon>Clostridia</taxon>
        <taxon>Christensenellales</taxon>
        <taxon>Christensenellaceae</taxon>
        <taxon>Candidatus Borkfalkia</taxon>
    </lineage>
</organism>
<keyword evidence="2" id="KW-0472">Membrane</keyword>
<evidence type="ECO:0000256" key="2">
    <source>
        <dbReference type="SAM" id="Phobius"/>
    </source>
</evidence>
<evidence type="ECO:0000259" key="3">
    <source>
        <dbReference type="Pfam" id="PF02397"/>
    </source>
</evidence>
<dbReference type="AlphaFoldDB" id="A0A4Q2KB08"/>
<feature type="domain" description="Bacterial sugar transferase" evidence="3">
    <location>
        <begin position="43"/>
        <end position="204"/>
    </location>
</feature>
<sequence length="268" mass="30770">MSNLLSDSSAPFLSQPWGLALFIIIDIAVLVLILALNYKWCCKRILDILFSFLGLAVLFPFFFVFWIVQFVYNKKTKAYPSLFVKKYFIGKKEKFSYKTEFVCEDADGNVTNLGKAMRACKIAYYPYLADIFCGRLSFIGPVPMRAADSLAVKGEARVRFAVRAGLLSSLEKYGGEALTYADMFEEDAEYVSSRSLFKDFSYFFLYLIAKIRGDRKNRLGECAQKTYVRSLSDAGEITEEEAQDLEKRGEEKLRQTLSFREEKAKYQR</sequence>
<name>A0A4Q2KB08_9FIRM</name>
<comment type="caution">
    <text evidence="4">The sequence shown here is derived from an EMBL/GenBank/DDBJ whole genome shotgun (WGS) entry which is preliminary data.</text>
</comment>